<feature type="signal peptide" evidence="5">
    <location>
        <begin position="1"/>
        <end position="24"/>
    </location>
</feature>
<dbReference type="Pfam" id="PF00059">
    <property type="entry name" value="Lectin_C"/>
    <property type="match status" value="1"/>
</dbReference>
<evidence type="ECO:0000256" key="3">
    <source>
        <dbReference type="ARBA" id="ARBA00023119"/>
    </source>
</evidence>
<keyword evidence="8" id="KW-1185">Reference proteome</keyword>
<dbReference type="PANTHER" id="PTHR24024:SF20">
    <property type="entry name" value="COLLECTIN-10"/>
    <property type="match status" value="1"/>
</dbReference>
<evidence type="ECO:0000259" key="6">
    <source>
        <dbReference type="PROSITE" id="PS50041"/>
    </source>
</evidence>
<dbReference type="AlphaFoldDB" id="A0AAW0NAK1"/>
<dbReference type="SMART" id="SM00034">
    <property type="entry name" value="CLECT"/>
    <property type="match status" value="1"/>
</dbReference>
<comment type="caution">
    <text evidence="7">The sequence shown here is derived from an EMBL/GenBank/DDBJ whole genome shotgun (WGS) entry which is preliminary data.</text>
</comment>
<keyword evidence="5" id="KW-0732">Signal</keyword>
<dbReference type="InterPro" id="IPR001304">
    <property type="entry name" value="C-type_lectin-like"/>
</dbReference>
<feature type="chain" id="PRO_5043665134" description="C-type lectin domain-containing protein" evidence="5">
    <location>
        <begin position="25"/>
        <end position="280"/>
    </location>
</feature>
<dbReference type="InterPro" id="IPR016186">
    <property type="entry name" value="C-type_lectin-like/link_sf"/>
</dbReference>
<evidence type="ECO:0000313" key="7">
    <source>
        <dbReference type="EMBL" id="KAK7887210.1"/>
    </source>
</evidence>
<feature type="region of interest" description="Disordered" evidence="4">
    <location>
        <begin position="35"/>
        <end position="68"/>
    </location>
</feature>
<gene>
    <name evidence="7" type="ORF">WMY93_026831</name>
</gene>
<dbReference type="GO" id="GO:0030246">
    <property type="term" value="F:carbohydrate binding"/>
    <property type="evidence" value="ECO:0007669"/>
    <property type="project" value="UniProtKB-KW"/>
</dbReference>
<dbReference type="Proteomes" id="UP001460270">
    <property type="component" value="Unassembled WGS sequence"/>
</dbReference>
<dbReference type="Pfam" id="PF01391">
    <property type="entry name" value="Collagen"/>
    <property type="match status" value="1"/>
</dbReference>
<dbReference type="InterPro" id="IPR008160">
    <property type="entry name" value="Collagen"/>
</dbReference>
<sequence length="280" mass="29733">MATKPPETLLEFLIFLLMISFLSASPEVCTNSLIPGAKGDQGEAGDVGEEGIMGKAGPPGHLGDAGDAGVKGDMGHIGKMGPMGHKGDKGDAGVDGPVGLKGTPGSTCDCGRYRRLVGPIDITLGKLKNSINFVKNVLLGLRETEENYYLLVKEAKMFQEASMNCRLRGGFLAMPKTANTNQILAEYISQAGLTRVYVGVKANSDNNETRSYVYSDSSPLQTFLGLSDSSPISNSFCVELLSSGTWTLTDCDNVMFFICEFPKSRRRAGTAPTLASGRTA</sequence>
<dbReference type="Gene3D" id="3.10.100.10">
    <property type="entry name" value="Mannose-Binding Protein A, subunit A"/>
    <property type="match status" value="1"/>
</dbReference>
<name>A0AAW0NAK1_9GOBI</name>
<protein>
    <recommendedName>
        <fullName evidence="6">C-type lectin domain-containing protein</fullName>
    </recommendedName>
</protein>
<dbReference type="GO" id="GO:0005581">
    <property type="term" value="C:collagen trimer"/>
    <property type="evidence" value="ECO:0007669"/>
    <property type="project" value="UniProtKB-KW"/>
</dbReference>
<dbReference type="GO" id="GO:0005615">
    <property type="term" value="C:extracellular space"/>
    <property type="evidence" value="ECO:0007669"/>
    <property type="project" value="TreeGrafter"/>
</dbReference>
<dbReference type="PANTHER" id="PTHR24024">
    <property type="entry name" value="PULMONARY SURFACTANT-ASSOCIATED PROTEIN A"/>
    <property type="match status" value="1"/>
</dbReference>
<dbReference type="EMBL" id="JBBPFD010000019">
    <property type="protein sequence ID" value="KAK7887210.1"/>
    <property type="molecule type" value="Genomic_DNA"/>
</dbReference>
<keyword evidence="3" id="KW-0176">Collagen</keyword>
<keyword evidence="2" id="KW-0106">Calcium</keyword>
<reference evidence="8" key="1">
    <citation type="submission" date="2024-04" db="EMBL/GenBank/DDBJ databases">
        <title>Salinicola lusitanus LLJ914,a marine bacterium isolated from the Okinawa Trough.</title>
        <authorList>
            <person name="Li J."/>
        </authorList>
    </citation>
    <scope>NUCLEOTIDE SEQUENCE [LARGE SCALE GENOMIC DNA]</scope>
</reference>
<organism evidence="7 8">
    <name type="scientific">Mugilogobius chulae</name>
    <name type="common">yellowstripe goby</name>
    <dbReference type="NCBI Taxonomy" id="88201"/>
    <lineage>
        <taxon>Eukaryota</taxon>
        <taxon>Metazoa</taxon>
        <taxon>Chordata</taxon>
        <taxon>Craniata</taxon>
        <taxon>Vertebrata</taxon>
        <taxon>Euteleostomi</taxon>
        <taxon>Actinopterygii</taxon>
        <taxon>Neopterygii</taxon>
        <taxon>Teleostei</taxon>
        <taxon>Neoteleostei</taxon>
        <taxon>Acanthomorphata</taxon>
        <taxon>Gobiaria</taxon>
        <taxon>Gobiiformes</taxon>
        <taxon>Gobioidei</taxon>
        <taxon>Gobiidae</taxon>
        <taxon>Gobionellinae</taxon>
        <taxon>Mugilogobius</taxon>
    </lineage>
</organism>
<evidence type="ECO:0000256" key="1">
    <source>
        <dbReference type="ARBA" id="ARBA00022734"/>
    </source>
</evidence>
<evidence type="ECO:0000256" key="2">
    <source>
        <dbReference type="ARBA" id="ARBA00022837"/>
    </source>
</evidence>
<dbReference type="SUPFAM" id="SSF56436">
    <property type="entry name" value="C-type lectin-like"/>
    <property type="match status" value="1"/>
</dbReference>
<dbReference type="InterPro" id="IPR051077">
    <property type="entry name" value="Ca-dependent_lectin"/>
</dbReference>
<feature type="domain" description="C-type lectin" evidence="6">
    <location>
        <begin position="144"/>
        <end position="260"/>
    </location>
</feature>
<proteinExistence type="predicted"/>
<evidence type="ECO:0000313" key="8">
    <source>
        <dbReference type="Proteomes" id="UP001460270"/>
    </source>
</evidence>
<keyword evidence="1" id="KW-0430">Lectin</keyword>
<dbReference type="PROSITE" id="PS50041">
    <property type="entry name" value="C_TYPE_LECTIN_2"/>
    <property type="match status" value="1"/>
</dbReference>
<accession>A0AAW0NAK1</accession>
<evidence type="ECO:0000256" key="5">
    <source>
        <dbReference type="SAM" id="SignalP"/>
    </source>
</evidence>
<dbReference type="InterPro" id="IPR016187">
    <property type="entry name" value="CTDL_fold"/>
</dbReference>
<evidence type="ECO:0000256" key="4">
    <source>
        <dbReference type="SAM" id="MobiDB-lite"/>
    </source>
</evidence>